<dbReference type="SMART" id="SM00448">
    <property type="entry name" value="REC"/>
    <property type="match status" value="1"/>
</dbReference>
<evidence type="ECO:0000256" key="1">
    <source>
        <dbReference type="PROSITE-ProRule" id="PRU00169"/>
    </source>
</evidence>
<reference evidence="4" key="1">
    <citation type="journal article" date="2019" name="Int. J. Syst. Evol. Microbiol.">
        <title>The Global Catalogue of Microorganisms (GCM) 10K type strain sequencing project: providing services to taxonomists for standard genome sequencing and annotation.</title>
        <authorList>
            <consortium name="The Broad Institute Genomics Platform"/>
            <consortium name="The Broad Institute Genome Sequencing Center for Infectious Disease"/>
            <person name="Wu L."/>
            <person name="Ma J."/>
        </authorList>
    </citation>
    <scope>NUCLEOTIDE SEQUENCE [LARGE SCALE GENOMIC DNA]</scope>
    <source>
        <strain evidence="4">KCTC 52127</strain>
    </source>
</reference>
<evidence type="ECO:0000259" key="2">
    <source>
        <dbReference type="PROSITE" id="PS50110"/>
    </source>
</evidence>
<dbReference type="PANTHER" id="PTHR45566:SF2">
    <property type="entry name" value="NARL SUBFAMILY"/>
    <property type="match status" value="1"/>
</dbReference>
<dbReference type="InterPro" id="IPR001789">
    <property type="entry name" value="Sig_transdc_resp-reg_receiver"/>
</dbReference>
<comment type="caution">
    <text evidence="3">The sequence shown here is derived from an EMBL/GenBank/DDBJ whole genome shotgun (WGS) entry which is preliminary data.</text>
</comment>
<dbReference type="PANTHER" id="PTHR45566">
    <property type="entry name" value="HTH-TYPE TRANSCRIPTIONAL REGULATOR YHJB-RELATED"/>
    <property type="match status" value="1"/>
</dbReference>
<keyword evidence="1" id="KW-0597">Phosphoprotein</keyword>
<feature type="modified residue" description="4-aspartylphosphate" evidence="1">
    <location>
        <position position="59"/>
    </location>
</feature>
<dbReference type="Gene3D" id="3.40.50.2300">
    <property type="match status" value="1"/>
</dbReference>
<dbReference type="RefSeq" id="WP_379666614.1">
    <property type="nucleotide sequence ID" value="NZ_JBHULH010000004.1"/>
</dbReference>
<dbReference type="CDD" id="cd17535">
    <property type="entry name" value="REC_NarL-like"/>
    <property type="match status" value="1"/>
</dbReference>
<dbReference type="InterPro" id="IPR058245">
    <property type="entry name" value="NreC/VraR/RcsB-like_REC"/>
</dbReference>
<dbReference type="SUPFAM" id="SSF52172">
    <property type="entry name" value="CheY-like"/>
    <property type="match status" value="1"/>
</dbReference>
<dbReference type="PROSITE" id="PS50110">
    <property type="entry name" value="RESPONSE_REGULATORY"/>
    <property type="match status" value="1"/>
</dbReference>
<name>A0ABW5LSW3_9FLAO</name>
<keyword evidence="4" id="KW-1185">Reference proteome</keyword>
<evidence type="ECO:0000313" key="3">
    <source>
        <dbReference type="EMBL" id="MFD2567908.1"/>
    </source>
</evidence>
<evidence type="ECO:0000313" key="4">
    <source>
        <dbReference type="Proteomes" id="UP001597508"/>
    </source>
</evidence>
<dbReference type="Pfam" id="PF00072">
    <property type="entry name" value="Response_reg"/>
    <property type="match status" value="1"/>
</dbReference>
<dbReference type="EMBL" id="JBHULH010000004">
    <property type="protein sequence ID" value="MFD2567908.1"/>
    <property type="molecule type" value="Genomic_DNA"/>
</dbReference>
<gene>
    <name evidence="3" type="ORF">ACFSRZ_11030</name>
</gene>
<dbReference type="Proteomes" id="UP001597508">
    <property type="component" value="Unassembled WGS sequence"/>
</dbReference>
<dbReference type="InterPro" id="IPR011006">
    <property type="entry name" value="CheY-like_superfamily"/>
</dbReference>
<organism evidence="3 4">
    <name type="scientific">Pseudotenacibaculum haliotis</name>
    <dbReference type="NCBI Taxonomy" id="1862138"/>
    <lineage>
        <taxon>Bacteria</taxon>
        <taxon>Pseudomonadati</taxon>
        <taxon>Bacteroidota</taxon>
        <taxon>Flavobacteriia</taxon>
        <taxon>Flavobacteriales</taxon>
        <taxon>Flavobacteriaceae</taxon>
        <taxon>Pseudotenacibaculum</taxon>
    </lineage>
</organism>
<accession>A0ABW5LSW3</accession>
<proteinExistence type="predicted"/>
<dbReference type="InterPro" id="IPR051015">
    <property type="entry name" value="EvgA-like"/>
</dbReference>
<sequence>MFTKVLIVDDHAVISDGVSHNLSSMGIDNVHTALYCDEAHLKVKRAIIDEEPFDLIVTDLSFKEDHRECSLHSGEELIQRLREDDSDLKIIVYSMEDHFQKVRTLINEHGVHGYVWKSREGSKDLTRALEIVSKGGHFVSRQLAQALIKKDDTEISDYDIELVKQLSLGLSQSEISRYFKEKNINPSSVSSIEKRLSRLKDQFRAKNPAQLVSILKDARFI</sequence>
<feature type="domain" description="Response regulatory" evidence="2">
    <location>
        <begin position="4"/>
        <end position="132"/>
    </location>
</feature>
<protein>
    <submittedName>
        <fullName evidence="3">Response regulator transcription factor</fullName>
    </submittedName>
</protein>